<dbReference type="GO" id="GO:0006749">
    <property type="term" value="P:glutathione metabolic process"/>
    <property type="evidence" value="ECO:0007669"/>
    <property type="project" value="TreeGrafter"/>
</dbReference>
<dbReference type="PANTHER" id="PTHR11571">
    <property type="entry name" value="GLUTATHIONE S-TRANSFERASE"/>
    <property type="match status" value="1"/>
</dbReference>
<dbReference type="CDD" id="cd03039">
    <property type="entry name" value="GST_N_Sigma_like"/>
    <property type="match status" value="1"/>
</dbReference>
<dbReference type="EMBL" id="GBRD01016744">
    <property type="protein sequence ID" value="JAG49083.1"/>
    <property type="molecule type" value="Transcribed_RNA"/>
</dbReference>
<dbReference type="EMBL" id="GDHC01000234">
    <property type="protein sequence ID" value="JAQ18395.1"/>
    <property type="molecule type" value="Transcribed_RNA"/>
</dbReference>
<evidence type="ECO:0000256" key="3">
    <source>
        <dbReference type="ARBA" id="ARBA00038317"/>
    </source>
</evidence>
<evidence type="ECO:0000259" key="6">
    <source>
        <dbReference type="PROSITE" id="PS50405"/>
    </source>
</evidence>
<dbReference type="Gene3D" id="3.40.30.10">
    <property type="entry name" value="Glutaredoxin"/>
    <property type="match status" value="1"/>
</dbReference>
<dbReference type="EC" id="2.5.1.18" evidence="1"/>
<organism evidence="7">
    <name type="scientific">Lygus hesperus</name>
    <name type="common">Western plant bug</name>
    <dbReference type="NCBI Taxonomy" id="30085"/>
    <lineage>
        <taxon>Eukaryota</taxon>
        <taxon>Metazoa</taxon>
        <taxon>Ecdysozoa</taxon>
        <taxon>Arthropoda</taxon>
        <taxon>Hexapoda</taxon>
        <taxon>Insecta</taxon>
        <taxon>Pterygota</taxon>
        <taxon>Neoptera</taxon>
        <taxon>Paraneoptera</taxon>
        <taxon>Hemiptera</taxon>
        <taxon>Heteroptera</taxon>
        <taxon>Panheteroptera</taxon>
        <taxon>Cimicomorpha</taxon>
        <taxon>Miridae</taxon>
        <taxon>Mirini</taxon>
        <taxon>Lygus</taxon>
    </lineage>
</organism>
<sequence>MSDTTYKLTYFNIMGLGEPIRFMLSYMEKEFEDFRIDSYMEFATKYKPNMPFGKMPVLKIGEDRFFQSIALCRYLGKQANLGGDNLREDLEIDMFIESLSDVRSTVWTYFYNRDPENKEKIKPKIMNEIVPMYLSKFDETIRDKGYVANEKLSWADIYFVAILGYFSYMIKDDICNKYKNIRNLRDRVHNIPSIKRWLEIRPETSW</sequence>
<dbReference type="PROSITE" id="PS50404">
    <property type="entry name" value="GST_NTER"/>
    <property type="match status" value="1"/>
</dbReference>
<dbReference type="InterPro" id="IPR036249">
    <property type="entry name" value="Thioredoxin-like_sf"/>
</dbReference>
<evidence type="ECO:0000313" key="9">
    <source>
        <dbReference type="EMBL" id="JAQ03969.1"/>
    </source>
</evidence>
<dbReference type="EMBL" id="GBHO01031641">
    <property type="protein sequence ID" value="JAG11963.1"/>
    <property type="molecule type" value="Transcribed_RNA"/>
</dbReference>
<dbReference type="SUPFAM" id="SSF52833">
    <property type="entry name" value="Thioredoxin-like"/>
    <property type="match status" value="1"/>
</dbReference>
<evidence type="ECO:0000259" key="5">
    <source>
        <dbReference type="PROSITE" id="PS50404"/>
    </source>
</evidence>
<dbReference type="InterPro" id="IPR004046">
    <property type="entry name" value="GST_C"/>
</dbReference>
<dbReference type="InterPro" id="IPR040079">
    <property type="entry name" value="Glutathione_S-Trfase"/>
</dbReference>
<dbReference type="Pfam" id="PF14497">
    <property type="entry name" value="GST_C_3"/>
    <property type="match status" value="1"/>
</dbReference>
<dbReference type="PROSITE" id="PS50405">
    <property type="entry name" value="GST_CTER"/>
    <property type="match status" value="1"/>
</dbReference>
<reference evidence="8" key="3">
    <citation type="submission" date="2014-09" db="EMBL/GenBank/DDBJ databases">
        <authorList>
            <person name="Magalhaes I.L.F."/>
            <person name="Oliveira U."/>
            <person name="Santos F.R."/>
            <person name="Vidigal T.H.D.A."/>
            <person name="Brescovit A.D."/>
            <person name="Santos A.J."/>
        </authorList>
    </citation>
    <scope>NUCLEOTIDE SEQUENCE</scope>
</reference>
<dbReference type="PANTHER" id="PTHR11571:SF224">
    <property type="entry name" value="HEMATOPOIETIC PROSTAGLANDIN D SYNTHASE"/>
    <property type="match status" value="1"/>
</dbReference>
<reference evidence="9" key="4">
    <citation type="journal article" date="2016" name="Gigascience">
        <title>De novo construction of an expanded transcriptome assembly for the western tarnished plant bug, Lygus hesperus.</title>
        <authorList>
            <person name="Tassone E.E."/>
            <person name="Geib S.M."/>
            <person name="Hall B."/>
            <person name="Fabrick J.A."/>
            <person name="Brent C.S."/>
            <person name="Hull J.J."/>
        </authorList>
    </citation>
    <scope>NUCLEOTIDE SEQUENCE</scope>
</reference>
<proteinExistence type="inferred from homology"/>
<dbReference type="GO" id="GO:0004364">
    <property type="term" value="F:glutathione transferase activity"/>
    <property type="evidence" value="ECO:0007669"/>
    <property type="project" value="UniProtKB-EC"/>
</dbReference>
<dbReference type="CDD" id="cd03192">
    <property type="entry name" value="GST_C_Sigma_like"/>
    <property type="match status" value="1"/>
</dbReference>
<dbReference type="InterPro" id="IPR036282">
    <property type="entry name" value="Glutathione-S-Trfase_C_sf"/>
</dbReference>
<gene>
    <name evidence="7" type="primary">GST1_19</name>
    <name evidence="10" type="synonym">GST1_12</name>
    <name evidence="9" type="synonym">GST1_13</name>
    <name evidence="7" type="ORF">CM83_27507</name>
    <name evidence="9" type="ORF">g.46260</name>
    <name evidence="10" type="ORF">g.46262</name>
</gene>
<dbReference type="FunFam" id="1.20.1050.10:FF:000030">
    <property type="entry name" value="Glutathione S-transferase S1"/>
    <property type="match status" value="1"/>
</dbReference>
<evidence type="ECO:0000256" key="4">
    <source>
        <dbReference type="ARBA" id="ARBA00047960"/>
    </source>
</evidence>
<accession>A0A0A9WZL5</accession>
<comment type="similarity">
    <text evidence="3">Belongs to the GST superfamily. Sigma family.</text>
</comment>
<evidence type="ECO:0000256" key="2">
    <source>
        <dbReference type="ARBA" id="ARBA00022679"/>
    </source>
</evidence>
<feature type="domain" description="GST C-terminal" evidence="6">
    <location>
        <begin position="85"/>
        <end position="206"/>
    </location>
</feature>
<dbReference type="InterPro" id="IPR050213">
    <property type="entry name" value="GST_superfamily"/>
</dbReference>
<name>A0A0A9WZL5_LYGHE</name>
<dbReference type="SFLD" id="SFLDG01205">
    <property type="entry name" value="AMPS.1"/>
    <property type="match status" value="1"/>
</dbReference>
<dbReference type="SFLD" id="SFLDG00363">
    <property type="entry name" value="AMPS_(cytGST):_Alpha-__Mu-__Pi"/>
    <property type="match status" value="1"/>
</dbReference>
<dbReference type="AlphaFoldDB" id="A0A0A9WZL5"/>
<dbReference type="SFLD" id="SFLDS00019">
    <property type="entry name" value="Glutathione_Transferase_(cytos"/>
    <property type="match status" value="1"/>
</dbReference>
<feature type="domain" description="GST N-terminal" evidence="5">
    <location>
        <begin position="4"/>
        <end position="83"/>
    </location>
</feature>
<evidence type="ECO:0000256" key="1">
    <source>
        <dbReference type="ARBA" id="ARBA00012452"/>
    </source>
</evidence>
<dbReference type="Pfam" id="PF02798">
    <property type="entry name" value="GST_N"/>
    <property type="match status" value="1"/>
</dbReference>
<dbReference type="Gene3D" id="1.20.1050.10">
    <property type="match status" value="1"/>
</dbReference>
<protein>
    <recommendedName>
        <fullName evidence="1">glutathione transferase</fullName>
        <ecNumber evidence="1">2.5.1.18</ecNumber>
    </recommendedName>
</protein>
<evidence type="ECO:0000313" key="8">
    <source>
        <dbReference type="EMBL" id="JAG49083.1"/>
    </source>
</evidence>
<reference evidence="7" key="2">
    <citation type="submission" date="2014-07" db="EMBL/GenBank/DDBJ databases">
        <authorList>
            <person name="Hull J."/>
        </authorList>
    </citation>
    <scope>NUCLEOTIDE SEQUENCE</scope>
</reference>
<dbReference type="InterPro" id="IPR004045">
    <property type="entry name" value="Glutathione_S-Trfase_N"/>
</dbReference>
<dbReference type="InterPro" id="IPR010987">
    <property type="entry name" value="Glutathione-S-Trfase_C-like"/>
</dbReference>
<dbReference type="SUPFAM" id="SSF47616">
    <property type="entry name" value="GST C-terminal domain-like"/>
    <property type="match status" value="1"/>
</dbReference>
<evidence type="ECO:0000313" key="7">
    <source>
        <dbReference type="EMBL" id="JAG11963.1"/>
    </source>
</evidence>
<comment type="catalytic activity">
    <reaction evidence="4">
        <text>RX + glutathione = an S-substituted glutathione + a halide anion + H(+)</text>
        <dbReference type="Rhea" id="RHEA:16437"/>
        <dbReference type="ChEBI" id="CHEBI:15378"/>
        <dbReference type="ChEBI" id="CHEBI:16042"/>
        <dbReference type="ChEBI" id="CHEBI:17792"/>
        <dbReference type="ChEBI" id="CHEBI:57925"/>
        <dbReference type="ChEBI" id="CHEBI:90779"/>
        <dbReference type="EC" id="2.5.1.18"/>
    </reaction>
</comment>
<keyword evidence="2 7" id="KW-0808">Transferase</keyword>
<reference evidence="7" key="1">
    <citation type="journal article" date="2014" name="PLoS ONE">
        <title>Transcriptome-Based Identification of ABC Transporters in the Western Tarnished Plant Bug Lygus hesperus.</title>
        <authorList>
            <person name="Hull J.J."/>
            <person name="Chaney K."/>
            <person name="Geib S.M."/>
            <person name="Fabrick J.A."/>
            <person name="Brent C.S."/>
            <person name="Walsh D."/>
            <person name="Lavine L.C."/>
        </authorList>
    </citation>
    <scope>NUCLEOTIDE SEQUENCE</scope>
</reference>
<dbReference type="EMBL" id="GDHC01014660">
    <property type="protein sequence ID" value="JAQ03969.1"/>
    <property type="molecule type" value="Transcribed_RNA"/>
</dbReference>
<evidence type="ECO:0000313" key="10">
    <source>
        <dbReference type="EMBL" id="JAQ18395.1"/>
    </source>
</evidence>